<evidence type="ECO:0000256" key="5">
    <source>
        <dbReference type="ARBA" id="ARBA00023040"/>
    </source>
</evidence>
<evidence type="ECO:0000259" key="10">
    <source>
        <dbReference type="PROSITE" id="PS50262"/>
    </source>
</evidence>
<sequence length="324" mass="37033">MDQQNLTTTVTEFIFLGLTQNHQLKYFLFMVFFIVYMITWVGNFTIIITVITDHRLHTPMYFLLANLAFMDVSDSSVNAPNLLSGLLSQHKTISFNECILQMFFFHFIGGAMAFFLVGMAIDRYVAIYKPLRYLIIMNRDMCVGLVVLAWVGGIVHSAVQMGLLLQFPFCGPNILDNFYCDVPQVIKVACADTHVVELQMVFNGGVLLIILFISLLISYTIILVKIRTHVTDGKRRQKAFSTCSAHLIVVIVYYMTLITVYVVPTANSHKVLNKLFSVFYTVLTPMINPVIYSLRNKEVNESLRKAILKLIPFRNRHTSLKDKF</sequence>
<dbReference type="PRINTS" id="PR00237">
    <property type="entry name" value="GPCRRHODOPSN"/>
</dbReference>
<evidence type="ECO:0000313" key="12">
    <source>
        <dbReference type="Proteomes" id="UP000694403"/>
    </source>
</evidence>
<keyword evidence="2 9" id="KW-0812">Transmembrane</keyword>
<dbReference type="InterPro" id="IPR050427">
    <property type="entry name" value="Olfactory_Receptors"/>
</dbReference>
<feature type="transmembrane region" description="Helical" evidence="9">
    <location>
        <begin position="26"/>
        <end position="48"/>
    </location>
</feature>
<dbReference type="GO" id="GO:0004984">
    <property type="term" value="F:olfactory receptor activity"/>
    <property type="evidence" value="ECO:0007669"/>
    <property type="project" value="InterPro"/>
</dbReference>
<dbReference type="AlphaFoldDB" id="A0A8C3SX27"/>
<feature type="transmembrane region" description="Helical" evidence="9">
    <location>
        <begin position="275"/>
        <end position="294"/>
    </location>
</feature>
<name>A0A8C3SX27_CHESE</name>
<reference evidence="11" key="2">
    <citation type="submission" date="2025-09" db="UniProtKB">
        <authorList>
            <consortium name="Ensembl"/>
        </authorList>
    </citation>
    <scope>IDENTIFICATION</scope>
</reference>
<dbReference type="Proteomes" id="UP000694403">
    <property type="component" value="Unplaced"/>
</dbReference>
<dbReference type="Pfam" id="PF13853">
    <property type="entry name" value="7tm_4"/>
    <property type="match status" value="1"/>
</dbReference>
<dbReference type="InterPro" id="IPR000725">
    <property type="entry name" value="Olfact_rcpt"/>
</dbReference>
<proteinExistence type="predicted"/>
<dbReference type="PRINTS" id="PR00245">
    <property type="entry name" value="OLFACTORYR"/>
</dbReference>
<evidence type="ECO:0000256" key="6">
    <source>
        <dbReference type="ARBA" id="ARBA00023136"/>
    </source>
</evidence>
<evidence type="ECO:0000256" key="7">
    <source>
        <dbReference type="ARBA" id="ARBA00023170"/>
    </source>
</evidence>
<keyword evidence="5" id="KW-0297">G-protein coupled receptor</keyword>
<dbReference type="InterPro" id="IPR017452">
    <property type="entry name" value="GPCR_Rhodpsn_7TM"/>
</dbReference>
<dbReference type="PROSITE" id="PS50262">
    <property type="entry name" value="G_PROTEIN_RECEP_F1_2"/>
    <property type="match status" value="1"/>
</dbReference>
<protein>
    <recommendedName>
        <fullName evidence="10">G-protein coupled receptors family 1 profile domain-containing protein</fullName>
    </recommendedName>
</protein>
<evidence type="ECO:0000256" key="8">
    <source>
        <dbReference type="ARBA" id="ARBA00023224"/>
    </source>
</evidence>
<feature type="transmembrane region" description="Helical" evidence="9">
    <location>
        <begin position="245"/>
        <end position="263"/>
    </location>
</feature>
<keyword evidence="12" id="KW-1185">Reference proteome</keyword>
<evidence type="ECO:0000313" key="11">
    <source>
        <dbReference type="Ensembl" id="ENSCSRP00000020188.1"/>
    </source>
</evidence>
<dbReference type="GO" id="GO:0005886">
    <property type="term" value="C:plasma membrane"/>
    <property type="evidence" value="ECO:0007669"/>
    <property type="project" value="UniProtKB-ARBA"/>
</dbReference>
<keyword evidence="7" id="KW-0675">Receptor</keyword>
<organism evidence="11 12">
    <name type="scientific">Chelydra serpentina</name>
    <name type="common">Snapping turtle</name>
    <name type="synonym">Testudo serpentina</name>
    <dbReference type="NCBI Taxonomy" id="8475"/>
    <lineage>
        <taxon>Eukaryota</taxon>
        <taxon>Metazoa</taxon>
        <taxon>Chordata</taxon>
        <taxon>Craniata</taxon>
        <taxon>Vertebrata</taxon>
        <taxon>Euteleostomi</taxon>
        <taxon>Archelosauria</taxon>
        <taxon>Testudinata</taxon>
        <taxon>Testudines</taxon>
        <taxon>Cryptodira</taxon>
        <taxon>Durocryptodira</taxon>
        <taxon>Americhelydia</taxon>
        <taxon>Chelydroidea</taxon>
        <taxon>Chelydridae</taxon>
        <taxon>Chelydra</taxon>
    </lineage>
</organism>
<keyword evidence="4 9" id="KW-1133">Transmembrane helix</keyword>
<keyword evidence="3" id="KW-0552">Olfaction</keyword>
<comment type="subcellular location">
    <subcellularLocation>
        <location evidence="1">Membrane</location>
        <topology evidence="1">Multi-pass membrane protein</topology>
    </subcellularLocation>
</comment>
<keyword evidence="3" id="KW-0716">Sensory transduction</keyword>
<dbReference type="InterPro" id="IPR000276">
    <property type="entry name" value="GPCR_Rhodpsn"/>
</dbReference>
<dbReference type="SUPFAM" id="SSF81321">
    <property type="entry name" value="Family A G protein-coupled receptor-like"/>
    <property type="match status" value="1"/>
</dbReference>
<keyword evidence="6 9" id="KW-0472">Membrane</keyword>
<evidence type="ECO:0000256" key="3">
    <source>
        <dbReference type="ARBA" id="ARBA00022725"/>
    </source>
</evidence>
<dbReference type="Gene3D" id="1.20.1070.10">
    <property type="entry name" value="Rhodopsin 7-helix transmembrane proteins"/>
    <property type="match status" value="1"/>
</dbReference>
<dbReference type="SMART" id="SM01381">
    <property type="entry name" value="7TM_GPCR_Srsx"/>
    <property type="match status" value="1"/>
</dbReference>
<reference evidence="11" key="1">
    <citation type="submission" date="2025-08" db="UniProtKB">
        <authorList>
            <consortium name="Ensembl"/>
        </authorList>
    </citation>
    <scope>IDENTIFICATION</scope>
</reference>
<dbReference type="Ensembl" id="ENSCSRT00000021090.1">
    <property type="protein sequence ID" value="ENSCSRP00000020188.1"/>
    <property type="gene ID" value="ENSCSRG00000015367.1"/>
</dbReference>
<feature type="transmembrane region" description="Helical" evidence="9">
    <location>
        <begin position="201"/>
        <end position="224"/>
    </location>
</feature>
<feature type="transmembrane region" description="Helical" evidence="9">
    <location>
        <begin position="142"/>
        <end position="159"/>
    </location>
</feature>
<evidence type="ECO:0000256" key="1">
    <source>
        <dbReference type="ARBA" id="ARBA00004141"/>
    </source>
</evidence>
<evidence type="ECO:0000256" key="2">
    <source>
        <dbReference type="ARBA" id="ARBA00022692"/>
    </source>
</evidence>
<feature type="transmembrane region" description="Helical" evidence="9">
    <location>
        <begin position="99"/>
        <end position="121"/>
    </location>
</feature>
<dbReference type="GO" id="GO:0004930">
    <property type="term" value="F:G protein-coupled receptor activity"/>
    <property type="evidence" value="ECO:0007669"/>
    <property type="project" value="UniProtKB-KW"/>
</dbReference>
<dbReference type="PANTHER" id="PTHR48002">
    <property type="entry name" value="OLFACTORY RECEPTOR"/>
    <property type="match status" value="1"/>
</dbReference>
<dbReference type="FunFam" id="1.20.1070.10:FF:000007">
    <property type="entry name" value="Olfactory receptor"/>
    <property type="match status" value="1"/>
</dbReference>
<evidence type="ECO:0000256" key="4">
    <source>
        <dbReference type="ARBA" id="ARBA00022989"/>
    </source>
</evidence>
<feature type="domain" description="G-protein coupled receptors family 1 profile" evidence="10">
    <location>
        <begin position="42"/>
        <end position="292"/>
    </location>
</feature>
<accession>A0A8C3SX27</accession>
<evidence type="ECO:0000256" key="9">
    <source>
        <dbReference type="SAM" id="Phobius"/>
    </source>
</evidence>
<keyword evidence="8" id="KW-0807">Transducer</keyword>